<evidence type="ECO:0000259" key="14">
    <source>
        <dbReference type="Pfam" id="PF08245"/>
    </source>
</evidence>
<dbReference type="UniPathway" id="UPA00219"/>
<dbReference type="PANTHER" id="PTHR43024">
    <property type="entry name" value="UDP-N-ACETYLMURAMOYL-TRIPEPTIDE--D-ALANYL-D-ALANINE LIGASE"/>
    <property type="match status" value="1"/>
</dbReference>
<dbReference type="SUPFAM" id="SSF63418">
    <property type="entry name" value="MurE/MurF N-terminal domain"/>
    <property type="match status" value="1"/>
</dbReference>
<dbReference type="Gene3D" id="3.40.1190.10">
    <property type="entry name" value="Mur-like, catalytic domain"/>
    <property type="match status" value="1"/>
</dbReference>
<keyword evidence="6 10" id="KW-0133">Cell shape</keyword>
<name>Q3A2G2_SYNC1</name>
<evidence type="ECO:0000313" key="15">
    <source>
        <dbReference type="EMBL" id="ABA89445.1"/>
    </source>
</evidence>
<keyword evidence="7 10" id="KW-0573">Peptidoglycan synthesis</keyword>
<dbReference type="Gene3D" id="3.40.1390.10">
    <property type="entry name" value="MurE/MurF, N-terminal domain"/>
    <property type="match status" value="1"/>
</dbReference>
<evidence type="ECO:0000259" key="12">
    <source>
        <dbReference type="Pfam" id="PF01225"/>
    </source>
</evidence>
<dbReference type="InterPro" id="IPR005863">
    <property type="entry name" value="UDP-N-AcMur_synth"/>
</dbReference>
<comment type="pathway">
    <text evidence="10 11">Cell wall biogenesis; peptidoglycan biosynthesis.</text>
</comment>
<dbReference type="GO" id="GO:0009252">
    <property type="term" value="P:peptidoglycan biosynthetic process"/>
    <property type="evidence" value="ECO:0007669"/>
    <property type="project" value="UniProtKB-UniRule"/>
</dbReference>
<dbReference type="GO" id="GO:0071555">
    <property type="term" value="P:cell wall organization"/>
    <property type="evidence" value="ECO:0007669"/>
    <property type="project" value="UniProtKB-KW"/>
</dbReference>
<accession>Q3A2G2</accession>
<dbReference type="NCBIfam" id="TIGR01143">
    <property type="entry name" value="murF"/>
    <property type="match status" value="1"/>
</dbReference>
<keyword evidence="16" id="KW-1185">Reference proteome</keyword>
<keyword evidence="3 10" id="KW-0132">Cell division</keyword>
<evidence type="ECO:0000256" key="10">
    <source>
        <dbReference type="HAMAP-Rule" id="MF_02019"/>
    </source>
</evidence>
<evidence type="ECO:0000259" key="13">
    <source>
        <dbReference type="Pfam" id="PF02875"/>
    </source>
</evidence>
<dbReference type="STRING" id="338963.Pcar_2206"/>
<evidence type="ECO:0000256" key="7">
    <source>
        <dbReference type="ARBA" id="ARBA00022984"/>
    </source>
</evidence>
<comment type="catalytic activity">
    <reaction evidence="10 11">
        <text>D-alanyl-D-alanine + UDP-N-acetyl-alpha-D-muramoyl-L-alanyl-gamma-D-glutamyl-meso-2,6-diaminopimelate + ATP = UDP-N-acetyl-alpha-D-muramoyl-L-alanyl-gamma-D-glutamyl-meso-2,6-diaminopimeloyl-D-alanyl-D-alanine + ADP + phosphate + H(+)</text>
        <dbReference type="Rhea" id="RHEA:28374"/>
        <dbReference type="ChEBI" id="CHEBI:15378"/>
        <dbReference type="ChEBI" id="CHEBI:30616"/>
        <dbReference type="ChEBI" id="CHEBI:43474"/>
        <dbReference type="ChEBI" id="CHEBI:57822"/>
        <dbReference type="ChEBI" id="CHEBI:61386"/>
        <dbReference type="ChEBI" id="CHEBI:83905"/>
        <dbReference type="ChEBI" id="CHEBI:456216"/>
        <dbReference type="EC" id="6.3.2.10"/>
    </reaction>
</comment>
<evidence type="ECO:0000256" key="6">
    <source>
        <dbReference type="ARBA" id="ARBA00022960"/>
    </source>
</evidence>
<dbReference type="KEGG" id="pca:Pcar_2206"/>
<evidence type="ECO:0000313" key="16">
    <source>
        <dbReference type="Proteomes" id="UP000002534"/>
    </source>
</evidence>
<comment type="subcellular location">
    <subcellularLocation>
        <location evidence="10 11">Cytoplasm</location>
    </subcellularLocation>
</comment>
<evidence type="ECO:0000256" key="8">
    <source>
        <dbReference type="ARBA" id="ARBA00023306"/>
    </source>
</evidence>
<organism evidence="15 16">
    <name type="scientific">Syntrophotalea carbinolica (strain DSM 2380 / NBRC 103641 / GraBd1)</name>
    <name type="common">Pelobacter carbinolicus</name>
    <dbReference type="NCBI Taxonomy" id="338963"/>
    <lineage>
        <taxon>Bacteria</taxon>
        <taxon>Pseudomonadati</taxon>
        <taxon>Thermodesulfobacteriota</taxon>
        <taxon>Desulfuromonadia</taxon>
        <taxon>Desulfuromonadales</taxon>
        <taxon>Syntrophotaleaceae</taxon>
        <taxon>Syntrophotalea</taxon>
    </lineage>
</organism>
<reference evidence="15 16" key="2">
    <citation type="journal article" date="2012" name="BMC Genomics">
        <title>The genome of Pelobacter carbinolicus reveals surprising metabolic capabilities and physiological features.</title>
        <authorList>
            <person name="Aklujkar M."/>
            <person name="Haveman S.A."/>
            <person name="Didonato R.Jr."/>
            <person name="Chertkov O."/>
            <person name="Han C.S."/>
            <person name="Land M.L."/>
            <person name="Brown P."/>
            <person name="Lovley D.R."/>
        </authorList>
    </citation>
    <scope>NUCLEOTIDE SEQUENCE [LARGE SCALE GENOMIC DNA]</scope>
    <source>
        <strain evidence="16">DSM 2380 / NBRC 103641 / GraBd1</strain>
    </source>
</reference>
<keyword evidence="2 10" id="KW-0436">Ligase</keyword>
<proteinExistence type="inferred from homology"/>
<evidence type="ECO:0000256" key="5">
    <source>
        <dbReference type="ARBA" id="ARBA00022840"/>
    </source>
</evidence>
<dbReference type="Pfam" id="PF02875">
    <property type="entry name" value="Mur_ligase_C"/>
    <property type="match status" value="1"/>
</dbReference>
<evidence type="ECO:0000256" key="11">
    <source>
        <dbReference type="RuleBase" id="RU004136"/>
    </source>
</evidence>
<dbReference type="eggNOG" id="COG0770">
    <property type="taxonomic scope" value="Bacteria"/>
</dbReference>
<dbReference type="InterPro" id="IPR036565">
    <property type="entry name" value="Mur-like_cat_sf"/>
</dbReference>
<dbReference type="RefSeq" id="WP_011341960.1">
    <property type="nucleotide sequence ID" value="NC_007498.2"/>
</dbReference>
<reference evidence="16" key="1">
    <citation type="submission" date="2005-10" db="EMBL/GenBank/DDBJ databases">
        <title>Complete sequence of Pelobacter carbinolicus DSM 2380.</title>
        <authorList>
            <person name="Copeland A."/>
            <person name="Lucas S."/>
            <person name="Lapidus A."/>
            <person name="Barry K."/>
            <person name="Detter J.C."/>
            <person name="Glavina T."/>
            <person name="Hammon N."/>
            <person name="Israni S."/>
            <person name="Pitluck S."/>
            <person name="Chertkov O."/>
            <person name="Schmutz J."/>
            <person name="Larimer F."/>
            <person name="Land M."/>
            <person name="Kyrpides N."/>
            <person name="Ivanova N."/>
            <person name="Richardson P."/>
        </authorList>
    </citation>
    <scope>NUCLEOTIDE SEQUENCE [LARGE SCALE GENOMIC DNA]</scope>
    <source>
        <strain evidence="16">DSM 2380 / NBRC 103641 / GraBd1</strain>
    </source>
</reference>
<evidence type="ECO:0000256" key="2">
    <source>
        <dbReference type="ARBA" id="ARBA00022598"/>
    </source>
</evidence>
<feature type="domain" description="Mur ligase N-terminal catalytic" evidence="12">
    <location>
        <begin position="25"/>
        <end position="95"/>
    </location>
</feature>
<evidence type="ECO:0000256" key="1">
    <source>
        <dbReference type="ARBA" id="ARBA00022490"/>
    </source>
</evidence>
<keyword evidence="9 10" id="KW-0961">Cell wall biogenesis/degradation</keyword>
<dbReference type="PANTHER" id="PTHR43024:SF1">
    <property type="entry name" value="UDP-N-ACETYLMURAMOYL-TRIPEPTIDE--D-ALANYL-D-ALANINE LIGASE"/>
    <property type="match status" value="1"/>
</dbReference>
<dbReference type="AlphaFoldDB" id="Q3A2G2"/>
<feature type="binding site" evidence="10">
    <location>
        <begin position="109"/>
        <end position="115"/>
    </location>
    <ligand>
        <name>ATP</name>
        <dbReference type="ChEBI" id="CHEBI:30616"/>
    </ligand>
</feature>
<dbReference type="OrthoDB" id="9801978at2"/>
<evidence type="ECO:0000256" key="4">
    <source>
        <dbReference type="ARBA" id="ARBA00022741"/>
    </source>
</evidence>
<dbReference type="InterPro" id="IPR013221">
    <property type="entry name" value="Mur_ligase_cen"/>
</dbReference>
<dbReference type="Pfam" id="PF08245">
    <property type="entry name" value="Mur_ligase_M"/>
    <property type="match status" value="1"/>
</dbReference>
<dbReference type="Pfam" id="PF01225">
    <property type="entry name" value="Mur_ligase"/>
    <property type="match status" value="1"/>
</dbReference>
<dbReference type="Proteomes" id="UP000002534">
    <property type="component" value="Chromosome"/>
</dbReference>
<keyword evidence="5 10" id="KW-0067">ATP-binding</keyword>
<evidence type="ECO:0000256" key="3">
    <source>
        <dbReference type="ARBA" id="ARBA00022618"/>
    </source>
</evidence>
<dbReference type="InterPro" id="IPR004101">
    <property type="entry name" value="Mur_ligase_C"/>
</dbReference>
<sequence length="463" mass="48266">MRLDLTQIMTITGGDLTPERADGVVTGVSTDSRSLRAGDLFVPLRGPRFDGHDFIAQAVQSGAVACLSEEVIAGLPVPVIRVTDTLRALGDLAAAVRQAFDGPVVAVTGSSGKTTTKEMLAGILALRGEGLKTEGNFNNLIGLPHTLFRLEADHHWAVLELGMSARGEIARLAEISRPDIGVITNVGPAHLETLHNLQGVARAKGELFAALPAGGTAVINGDDPRVLQLPVANGVRRLIYGCGSDAEVRAEDIAVDGHGTHFCLLLAGESWPVHLSVPGRYNVHNALAAAAAAHALKVGGAQIVEGLEAFRSCAGRMAVAELASGATLLEDFYNANPLAVKAALSALDEMPGSGRRIAVLGDMLELGDAASEMHRQTGLDASKCVDLLILLGERAEDTAAGARQGGMPPQSVWVVKSHDEAVQLLAGILRPGDRVLVKGSRGMTMEKICNALRASDGRPSAGH</sequence>
<keyword evidence="1 10" id="KW-0963">Cytoplasm</keyword>
<dbReference type="GO" id="GO:0047480">
    <property type="term" value="F:UDP-N-acetylmuramoyl-tripeptide-D-alanyl-D-alanine ligase activity"/>
    <property type="evidence" value="ECO:0007669"/>
    <property type="project" value="UniProtKB-UniRule"/>
</dbReference>
<dbReference type="SUPFAM" id="SSF53244">
    <property type="entry name" value="MurD-like peptide ligases, peptide-binding domain"/>
    <property type="match status" value="1"/>
</dbReference>
<protein>
    <recommendedName>
        <fullName evidence="10 11">UDP-N-acetylmuramoyl-tripeptide--D-alanyl-D-alanine ligase</fullName>
        <ecNumber evidence="10 11">6.3.2.10</ecNumber>
    </recommendedName>
    <alternativeName>
        <fullName evidence="10">D-alanyl-D-alanine-adding enzyme</fullName>
    </alternativeName>
</protein>
<dbReference type="GO" id="GO:0008766">
    <property type="term" value="F:UDP-N-acetylmuramoylalanyl-D-glutamyl-2,6-diaminopimelate-D-alanyl-D-alanine ligase activity"/>
    <property type="evidence" value="ECO:0007669"/>
    <property type="project" value="RHEA"/>
</dbReference>
<dbReference type="HAMAP" id="MF_02019">
    <property type="entry name" value="MurF"/>
    <property type="match status" value="1"/>
</dbReference>
<keyword evidence="8 10" id="KW-0131">Cell cycle</keyword>
<dbReference type="GO" id="GO:0005737">
    <property type="term" value="C:cytoplasm"/>
    <property type="evidence" value="ECO:0007669"/>
    <property type="project" value="UniProtKB-SubCell"/>
</dbReference>
<feature type="domain" description="Mur ligase C-terminal" evidence="13">
    <location>
        <begin position="315"/>
        <end position="441"/>
    </location>
</feature>
<dbReference type="InterPro" id="IPR000713">
    <property type="entry name" value="Mur_ligase_N"/>
</dbReference>
<dbReference type="InterPro" id="IPR051046">
    <property type="entry name" value="MurCDEF_CellWall_CoF430Synth"/>
</dbReference>
<dbReference type="GO" id="GO:0008360">
    <property type="term" value="P:regulation of cell shape"/>
    <property type="evidence" value="ECO:0007669"/>
    <property type="project" value="UniProtKB-KW"/>
</dbReference>
<dbReference type="GO" id="GO:0051301">
    <property type="term" value="P:cell division"/>
    <property type="evidence" value="ECO:0007669"/>
    <property type="project" value="UniProtKB-KW"/>
</dbReference>
<dbReference type="SUPFAM" id="SSF53623">
    <property type="entry name" value="MurD-like peptide ligases, catalytic domain"/>
    <property type="match status" value="1"/>
</dbReference>
<feature type="domain" description="Mur ligase central" evidence="14">
    <location>
        <begin position="107"/>
        <end position="293"/>
    </location>
</feature>
<dbReference type="Gene3D" id="3.90.190.20">
    <property type="entry name" value="Mur ligase, C-terminal domain"/>
    <property type="match status" value="1"/>
</dbReference>
<dbReference type="HOGENOM" id="CLU_031507_1_1_7"/>
<dbReference type="EC" id="6.3.2.10" evidence="10 11"/>
<evidence type="ECO:0000256" key="9">
    <source>
        <dbReference type="ARBA" id="ARBA00023316"/>
    </source>
</evidence>
<comment type="similarity">
    <text evidence="10">Belongs to the MurCDEF family. MurF subfamily.</text>
</comment>
<dbReference type="GO" id="GO:0005524">
    <property type="term" value="F:ATP binding"/>
    <property type="evidence" value="ECO:0007669"/>
    <property type="project" value="UniProtKB-UniRule"/>
</dbReference>
<keyword evidence="4 10" id="KW-0547">Nucleotide-binding</keyword>
<dbReference type="InterPro" id="IPR036615">
    <property type="entry name" value="Mur_ligase_C_dom_sf"/>
</dbReference>
<comment type="function">
    <text evidence="10 11">Involved in cell wall formation. Catalyzes the final step in the synthesis of UDP-N-acetylmuramoyl-pentapeptide, the precursor of murein.</text>
</comment>
<dbReference type="EMBL" id="CP000142">
    <property type="protein sequence ID" value="ABA89445.1"/>
    <property type="molecule type" value="Genomic_DNA"/>
</dbReference>
<dbReference type="InterPro" id="IPR035911">
    <property type="entry name" value="MurE/MurF_N"/>
</dbReference>
<gene>
    <name evidence="10 15" type="primary">murF</name>
    <name evidence="15" type="ordered locus">Pcar_2206</name>
</gene>